<keyword evidence="5" id="KW-1185">Reference proteome</keyword>
<dbReference type="CDD" id="cd04301">
    <property type="entry name" value="NAT_SF"/>
    <property type="match status" value="1"/>
</dbReference>
<dbReference type="Proteomes" id="UP000577956">
    <property type="component" value="Unassembled WGS sequence"/>
</dbReference>
<reference evidence="2 5" key="2">
    <citation type="submission" date="2021-01" db="EMBL/GenBank/DDBJ databases">
        <title>Whole genome shotgun sequence of Cellulomonas oligotrophica NBRC 109435.</title>
        <authorList>
            <person name="Komaki H."/>
            <person name="Tamura T."/>
        </authorList>
    </citation>
    <scope>NUCLEOTIDE SEQUENCE [LARGE SCALE GENOMIC DNA]</scope>
    <source>
        <strain evidence="2 5">NBRC 109435</strain>
    </source>
</reference>
<dbReference type="Gene3D" id="3.40.630.30">
    <property type="match status" value="1"/>
</dbReference>
<sequence>MTDVEVRDVPERHRYEAWVGDERAGVAVYVAREDSARVLTHTVVEDAWEGRGVGSALARRAFDDARSGGYRVVPQCPFMAAWVASHPDRADVVADGTTP</sequence>
<proteinExistence type="predicted"/>
<dbReference type="InterPro" id="IPR016181">
    <property type="entry name" value="Acyl_CoA_acyltransferase"/>
</dbReference>
<dbReference type="SUPFAM" id="SSF55729">
    <property type="entry name" value="Acyl-CoA N-acyltransferases (Nat)"/>
    <property type="match status" value="1"/>
</dbReference>
<dbReference type="EMBL" id="JACCBK010000001">
    <property type="protein sequence ID" value="NYD86291.1"/>
    <property type="molecule type" value="Genomic_DNA"/>
</dbReference>
<evidence type="ECO:0000313" key="4">
    <source>
        <dbReference type="Proteomes" id="UP000577956"/>
    </source>
</evidence>
<evidence type="ECO:0000313" key="2">
    <source>
        <dbReference type="EMBL" id="GIG32818.1"/>
    </source>
</evidence>
<gene>
    <name evidence="3" type="ORF">BKA21_001840</name>
    <name evidence="2" type="ORF">Col01nite_19770</name>
</gene>
<dbReference type="PANTHER" id="PTHR31435">
    <property type="entry name" value="PROTEIN NATD1"/>
    <property type="match status" value="1"/>
</dbReference>
<evidence type="ECO:0000313" key="5">
    <source>
        <dbReference type="Proteomes" id="UP000618382"/>
    </source>
</evidence>
<reference evidence="3 4" key="1">
    <citation type="submission" date="2020-07" db="EMBL/GenBank/DDBJ databases">
        <title>Sequencing the genomes of 1000 actinobacteria strains.</title>
        <authorList>
            <person name="Klenk H.-P."/>
        </authorList>
    </citation>
    <scope>NUCLEOTIDE SEQUENCE [LARGE SCALE GENOMIC DNA]</scope>
    <source>
        <strain evidence="3 4">DSM 24482</strain>
    </source>
</reference>
<organism evidence="3 4">
    <name type="scientific">Cellulomonas oligotrophica</name>
    <dbReference type="NCBI Taxonomy" id="931536"/>
    <lineage>
        <taxon>Bacteria</taxon>
        <taxon>Bacillati</taxon>
        <taxon>Actinomycetota</taxon>
        <taxon>Actinomycetes</taxon>
        <taxon>Micrococcales</taxon>
        <taxon>Cellulomonadaceae</taxon>
        <taxon>Cellulomonas</taxon>
    </lineage>
</organism>
<dbReference type="PROSITE" id="PS51729">
    <property type="entry name" value="GNAT_YJDJ"/>
    <property type="match status" value="1"/>
</dbReference>
<dbReference type="Proteomes" id="UP000618382">
    <property type="component" value="Unassembled WGS sequence"/>
</dbReference>
<dbReference type="AlphaFoldDB" id="A0A7Y9FFC8"/>
<dbReference type="PANTHER" id="PTHR31435:SF10">
    <property type="entry name" value="BSR4717 PROTEIN"/>
    <property type="match status" value="1"/>
</dbReference>
<accession>A0A7Y9FFC8</accession>
<name>A0A7Y9FFC8_9CELL</name>
<dbReference type="InterPro" id="IPR031165">
    <property type="entry name" value="GNAT_YJDJ"/>
</dbReference>
<dbReference type="Pfam" id="PF14542">
    <property type="entry name" value="Acetyltransf_CG"/>
    <property type="match status" value="1"/>
</dbReference>
<dbReference type="EMBL" id="BONN01000004">
    <property type="protein sequence ID" value="GIG32818.1"/>
    <property type="molecule type" value="Genomic_DNA"/>
</dbReference>
<evidence type="ECO:0000313" key="3">
    <source>
        <dbReference type="EMBL" id="NYD86291.1"/>
    </source>
</evidence>
<comment type="caution">
    <text evidence="3">The sequence shown here is derived from an EMBL/GenBank/DDBJ whole genome shotgun (WGS) entry which is preliminary data.</text>
</comment>
<evidence type="ECO:0000259" key="1">
    <source>
        <dbReference type="PROSITE" id="PS51729"/>
    </source>
</evidence>
<dbReference type="InterPro" id="IPR045057">
    <property type="entry name" value="Gcn5-rel_NAT"/>
</dbReference>
<protein>
    <submittedName>
        <fullName evidence="2">N-acetyltransferase</fullName>
    </submittedName>
</protein>
<feature type="domain" description="N-acetyltransferase" evidence="1">
    <location>
        <begin position="7"/>
        <end position="94"/>
    </location>
</feature>